<dbReference type="InterPro" id="IPR010767">
    <property type="entry name" value="Phage_CGC-2007_Cje0229"/>
</dbReference>
<protein>
    <recommendedName>
        <fullName evidence="3">DUF1353 domain-containing protein</fullName>
    </recommendedName>
</protein>
<sequence>MIQPPIIQRIPIPTKGKPFFRRLWILLTAPRQWKIMVDWYFTLPDGTRCVILKGFIYDGASFPRFTWWIPGMSPTDIMLIPGTIHDYGYRFDYLLLAGGEYLYSEWAGKEYWDKLFREVGLYVNDVIVIDWVAWFFVNYFGGRAWRNRRKGRPETG</sequence>
<dbReference type="EMBL" id="LAZR01009687">
    <property type="protein sequence ID" value="KKM71169.1"/>
    <property type="molecule type" value="Genomic_DNA"/>
</dbReference>
<organism evidence="2">
    <name type="scientific">marine sediment metagenome</name>
    <dbReference type="NCBI Taxonomy" id="412755"/>
    <lineage>
        <taxon>unclassified sequences</taxon>
        <taxon>metagenomes</taxon>
        <taxon>ecological metagenomes</taxon>
    </lineage>
</organism>
<gene>
    <name evidence="2" type="ORF">LCGC14_1433320</name>
</gene>
<accession>A0A0F9JMV9</accession>
<evidence type="ECO:0008006" key="3">
    <source>
        <dbReference type="Google" id="ProtNLM"/>
    </source>
</evidence>
<name>A0A0F9JMV9_9ZZZZ</name>
<feature type="transmembrane region" description="Helical" evidence="1">
    <location>
        <begin position="119"/>
        <end position="140"/>
    </location>
</feature>
<reference evidence="2" key="1">
    <citation type="journal article" date="2015" name="Nature">
        <title>Complex archaea that bridge the gap between prokaryotes and eukaryotes.</title>
        <authorList>
            <person name="Spang A."/>
            <person name="Saw J.H."/>
            <person name="Jorgensen S.L."/>
            <person name="Zaremba-Niedzwiedzka K."/>
            <person name="Martijn J."/>
            <person name="Lind A.E."/>
            <person name="van Eijk R."/>
            <person name="Schleper C."/>
            <person name="Guy L."/>
            <person name="Ettema T.J."/>
        </authorList>
    </citation>
    <scope>NUCLEOTIDE SEQUENCE</scope>
</reference>
<dbReference type="AlphaFoldDB" id="A0A0F9JMV9"/>
<keyword evidence="1" id="KW-1133">Transmembrane helix</keyword>
<evidence type="ECO:0000313" key="2">
    <source>
        <dbReference type="EMBL" id="KKM71169.1"/>
    </source>
</evidence>
<dbReference type="Pfam" id="PF07087">
    <property type="entry name" value="DUF1353"/>
    <property type="match status" value="1"/>
</dbReference>
<proteinExistence type="predicted"/>
<comment type="caution">
    <text evidence="2">The sequence shown here is derived from an EMBL/GenBank/DDBJ whole genome shotgun (WGS) entry which is preliminary data.</text>
</comment>
<keyword evidence="1" id="KW-0472">Membrane</keyword>
<keyword evidence="1" id="KW-0812">Transmembrane</keyword>
<evidence type="ECO:0000256" key="1">
    <source>
        <dbReference type="SAM" id="Phobius"/>
    </source>
</evidence>